<dbReference type="Gene3D" id="3.30.1180.10">
    <property type="match status" value="1"/>
</dbReference>
<dbReference type="InterPro" id="IPR043168">
    <property type="entry name" value="DegV_C"/>
</dbReference>
<name>A0A1Q8CQJ8_9PSEU</name>
<dbReference type="NCBIfam" id="TIGR00762">
    <property type="entry name" value="DegV"/>
    <property type="match status" value="1"/>
</dbReference>
<evidence type="ECO:0000313" key="2">
    <source>
        <dbReference type="EMBL" id="OLF16628.1"/>
    </source>
</evidence>
<dbReference type="Pfam" id="PF02645">
    <property type="entry name" value="DegV"/>
    <property type="match status" value="1"/>
</dbReference>
<comment type="caution">
    <text evidence="2">The sequence shown here is derived from an EMBL/GenBank/DDBJ whole genome shotgun (WGS) entry which is preliminary data.</text>
</comment>
<keyword evidence="1" id="KW-0446">Lipid-binding</keyword>
<dbReference type="RefSeq" id="WP_075126404.1">
    <property type="nucleotide sequence ID" value="NZ_MSIE01000027.1"/>
</dbReference>
<dbReference type="InterPro" id="IPR050270">
    <property type="entry name" value="DegV_domain_contain"/>
</dbReference>
<sequence>MPVAVVTDSSAYLPDGFAARHAVHVVPLHVLVDDRSGLDGVDVGPGEVARALTGRRTVTTSRPNPDEFVDLYQRLLDDGADGIVSVHLSRELSGTWESARLAAREVGVDRVRVVDSRTALMGLGFSVLRAASVASDGASGAEVEDVAVEAAGRTTTFFVVETLEYLRRGGRIGSAAAFLGTALAVKPLLHVLDGRIAPLEKVRTTNRAVLRLVDLAEQAARATGASAVEVAVHHLAAHDRAVELATRLDERLAPPSGCVVSELGAAIGAHTGPGMLGVVVCPATG</sequence>
<dbReference type="GO" id="GO:0008289">
    <property type="term" value="F:lipid binding"/>
    <property type="evidence" value="ECO:0007669"/>
    <property type="project" value="UniProtKB-KW"/>
</dbReference>
<dbReference type="InterPro" id="IPR003797">
    <property type="entry name" value="DegV"/>
</dbReference>
<proteinExistence type="predicted"/>
<dbReference type="Proteomes" id="UP000185596">
    <property type="component" value="Unassembled WGS sequence"/>
</dbReference>
<dbReference type="PROSITE" id="PS51482">
    <property type="entry name" value="DEGV"/>
    <property type="match status" value="1"/>
</dbReference>
<dbReference type="Gene3D" id="3.40.50.10170">
    <property type="match status" value="1"/>
</dbReference>
<dbReference type="PANTHER" id="PTHR33434">
    <property type="entry name" value="DEGV DOMAIN-CONTAINING PROTEIN DR_1986-RELATED"/>
    <property type="match status" value="1"/>
</dbReference>
<protein>
    <submittedName>
        <fullName evidence="2">Fatty acid-binding protein DegV</fullName>
    </submittedName>
</protein>
<reference evidence="2 3" key="1">
    <citation type="submission" date="2016-12" db="EMBL/GenBank/DDBJ databases">
        <title>The draft genome sequence of Actinophytocola sp. 11-183.</title>
        <authorList>
            <person name="Wang W."/>
            <person name="Yuan L."/>
        </authorList>
    </citation>
    <scope>NUCLEOTIDE SEQUENCE [LARGE SCALE GENOMIC DNA]</scope>
    <source>
        <strain evidence="2 3">11-183</strain>
    </source>
</reference>
<dbReference type="PANTHER" id="PTHR33434:SF2">
    <property type="entry name" value="FATTY ACID-BINDING PROTEIN TM_1468"/>
    <property type="match status" value="1"/>
</dbReference>
<evidence type="ECO:0000313" key="3">
    <source>
        <dbReference type="Proteomes" id="UP000185596"/>
    </source>
</evidence>
<organism evidence="2 3">
    <name type="scientific">Actinophytocola xanthii</name>
    <dbReference type="NCBI Taxonomy" id="1912961"/>
    <lineage>
        <taxon>Bacteria</taxon>
        <taxon>Bacillati</taxon>
        <taxon>Actinomycetota</taxon>
        <taxon>Actinomycetes</taxon>
        <taxon>Pseudonocardiales</taxon>
        <taxon>Pseudonocardiaceae</taxon>
    </lineage>
</organism>
<gene>
    <name evidence="2" type="ORF">BU204_15620</name>
</gene>
<dbReference type="OrthoDB" id="9760324at2"/>
<dbReference type="AlphaFoldDB" id="A0A1Q8CQJ8"/>
<keyword evidence="3" id="KW-1185">Reference proteome</keyword>
<dbReference type="EMBL" id="MSIE01000027">
    <property type="protein sequence ID" value="OLF16628.1"/>
    <property type="molecule type" value="Genomic_DNA"/>
</dbReference>
<accession>A0A1Q8CQJ8</accession>
<dbReference type="STRING" id="1912961.BU204_15620"/>
<evidence type="ECO:0000256" key="1">
    <source>
        <dbReference type="ARBA" id="ARBA00023121"/>
    </source>
</evidence>
<dbReference type="SUPFAM" id="SSF82549">
    <property type="entry name" value="DAK1/DegV-like"/>
    <property type="match status" value="1"/>
</dbReference>